<gene>
    <name evidence="9" type="primary">pepB</name>
    <name evidence="9" type="ORF">ACFFHT_06185</name>
</gene>
<dbReference type="PROSITE" id="PS00631">
    <property type="entry name" value="CYTOSOL_AP"/>
    <property type="match status" value="1"/>
</dbReference>
<keyword evidence="10" id="KW-1185">Reference proteome</keyword>
<keyword evidence="6 9" id="KW-0378">Hydrolase</keyword>
<keyword evidence="4" id="KW-0645">Protease</keyword>
<evidence type="ECO:0000256" key="4">
    <source>
        <dbReference type="ARBA" id="ARBA00022670"/>
    </source>
</evidence>
<evidence type="ECO:0000313" key="9">
    <source>
        <dbReference type="EMBL" id="MFC0323146.1"/>
    </source>
</evidence>
<keyword evidence="5" id="KW-0479">Metal-binding</keyword>
<name>A0ABV6HW97_9PAST</name>
<keyword evidence="7" id="KW-0464">Manganese</keyword>
<evidence type="ECO:0000256" key="2">
    <source>
        <dbReference type="ARBA" id="ARBA00022438"/>
    </source>
</evidence>
<keyword evidence="3" id="KW-0963">Cytoplasm</keyword>
<reference evidence="9 10" key="1">
    <citation type="submission" date="2024-09" db="EMBL/GenBank/DDBJ databases">
        <authorList>
            <person name="Sun Q."/>
            <person name="Mori K."/>
        </authorList>
    </citation>
    <scope>NUCLEOTIDE SEQUENCE [LARGE SCALE GENOMIC DNA]</scope>
    <source>
        <strain evidence="9 10">CCM 7538</strain>
    </source>
</reference>
<evidence type="ECO:0000256" key="1">
    <source>
        <dbReference type="ARBA" id="ARBA00009528"/>
    </source>
</evidence>
<evidence type="ECO:0000256" key="5">
    <source>
        <dbReference type="ARBA" id="ARBA00022723"/>
    </source>
</evidence>
<dbReference type="InterPro" id="IPR011356">
    <property type="entry name" value="Leucine_aapep/pepB"/>
</dbReference>
<dbReference type="Pfam" id="PF12404">
    <property type="entry name" value="DUF3663"/>
    <property type="match status" value="1"/>
</dbReference>
<dbReference type="PRINTS" id="PR00481">
    <property type="entry name" value="LAMNOPPTDASE"/>
</dbReference>
<sequence>MTMKIQLSSLPASAVWGEKALLSFQNEQACVHITEKRTVTDIQKAAKKLRNQGIDDVELVGEEWNLEACWAFYQGFYTAKQNFAVEFPSLEEDDEAELYERIRCSDFVREIINLPAEIITPTELARRAATFITEQADNYVGQGCVSYHIISREELKERGYYGLWEVGKGSHNSPAMLQLDFNPTGEADSPVLACLVGKGITFDSGGYSIKPSNSMDSMRSDMGGAALLTGALGFAIARGLKQRVKLYLCCAENLVSSKAFKLGDIIKYRNGVSVEVLNTDAEGRLVLADGLIDASAQNAKFIVDCATLTGAAKVAVGNDYHSVLSMDDQLVAVLFAAAKEENEPFWRLPFEEFHREQISSSFADISNTASVNTPAGASTAAAFLSYFVANYQQNWLHIDCSATFRKAGSPLWAVGATGIGMKTLANLLLSVE</sequence>
<dbReference type="PANTHER" id="PTHR11963:SF20">
    <property type="entry name" value="PEPTIDASE B"/>
    <property type="match status" value="1"/>
</dbReference>
<dbReference type="NCBIfam" id="NF003450">
    <property type="entry name" value="PRK05015.1"/>
    <property type="match status" value="1"/>
</dbReference>
<dbReference type="InterPro" id="IPR008330">
    <property type="entry name" value="Pept_M17_PepB"/>
</dbReference>
<evidence type="ECO:0000259" key="8">
    <source>
        <dbReference type="PROSITE" id="PS00631"/>
    </source>
</evidence>
<dbReference type="InterPro" id="IPR047620">
    <property type="entry name" value="M17_PepB-like_N"/>
</dbReference>
<dbReference type="RefSeq" id="WP_382374480.1">
    <property type="nucleotide sequence ID" value="NZ_JBHLWA010000028.1"/>
</dbReference>
<organism evidence="9 10">
    <name type="scientific">Gallibacterium melopsittaci</name>
    <dbReference type="NCBI Taxonomy" id="516063"/>
    <lineage>
        <taxon>Bacteria</taxon>
        <taxon>Pseudomonadati</taxon>
        <taxon>Pseudomonadota</taxon>
        <taxon>Gammaproteobacteria</taxon>
        <taxon>Pasteurellales</taxon>
        <taxon>Pasteurellaceae</taxon>
        <taxon>Gallibacterium</taxon>
    </lineage>
</organism>
<evidence type="ECO:0000256" key="6">
    <source>
        <dbReference type="ARBA" id="ARBA00022801"/>
    </source>
</evidence>
<dbReference type="GO" id="GO:0004177">
    <property type="term" value="F:aminopeptidase activity"/>
    <property type="evidence" value="ECO:0007669"/>
    <property type="project" value="UniProtKB-KW"/>
</dbReference>
<dbReference type="EC" id="3.4.11.23" evidence="9"/>
<keyword evidence="2 9" id="KW-0031">Aminopeptidase</keyword>
<dbReference type="Gene3D" id="3.40.630.10">
    <property type="entry name" value="Zn peptidases"/>
    <property type="match status" value="1"/>
</dbReference>
<proteinExistence type="inferred from homology"/>
<accession>A0ABV6HW97</accession>
<comment type="caution">
    <text evidence="9">The sequence shown here is derived from an EMBL/GenBank/DDBJ whole genome shotgun (WGS) entry which is preliminary data.</text>
</comment>
<evidence type="ECO:0000313" key="10">
    <source>
        <dbReference type="Proteomes" id="UP001589769"/>
    </source>
</evidence>
<dbReference type="SUPFAM" id="SSF53187">
    <property type="entry name" value="Zn-dependent exopeptidases"/>
    <property type="match status" value="1"/>
</dbReference>
<dbReference type="EMBL" id="JBHLWA010000028">
    <property type="protein sequence ID" value="MFC0323146.1"/>
    <property type="molecule type" value="Genomic_DNA"/>
</dbReference>
<comment type="similarity">
    <text evidence="1">Belongs to the peptidase M17 family.</text>
</comment>
<evidence type="ECO:0000256" key="7">
    <source>
        <dbReference type="ARBA" id="ARBA00023211"/>
    </source>
</evidence>
<dbReference type="PIRSF" id="PIRSF036388">
    <property type="entry name" value="Ctsl_amnpptdse_B"/>
    <property type="match status" value="1"/>
</dbReference>
<dbReference type="PANTHER" id="PTHR11963">
    <property type="entry name" value="LEUCINE AMINOPEPTIDASE-RELATED"/>
    <property type="match status" value="1"/>
</dbReference>
<dbReference type="Pfam" id="PF00883">
    <property type="entry name" value="Peptidase_M17"/>
    <property type="match status" value="1"/>
</dbReference>
<evidence type="ECO:0000256" key="3">
    <source>
        <dbReference type="ARBA" id="ARBA00022490"/>
    </source>
</evidence>
<feature type="domain" description="Cytosol aminopeptidase" evidence="8">
    <location>
        <begin position="278"/>
        <end position="285"/>
    </location>
</feature>
<dbReference type="CDD" id="cd00433">
    <property type="entry name" value="Peptidase_M17"/>
    <property type="match status" value="1"/>
</dbReference>
<protein>
    <submittedName>
        <fullName evidence="9">Aminopeptidase PepB</fullName>
        <ecNumber evidence="9">3.4.11.23</ecNumber>
    </submittedName>
</protein>
<dbReference type="Proteomes" id="UP001589769">
    <property type="component" value="Unassembled WGS sequence"/>
</dbReference>
<dbReference type="InterPro" id="IPR000819">
    <property type="entry name" value="Peptidase_M17_C"/>
</dbReference>